<dbReference type="InterPro" id="IPR045051">
    <property type="entry name" value="SBT"/>
</dbReference>
<evidence type="ECO:0000313" key="12">
    <source>
        <dbReference type="EMBL" id="KAF3326710.1"/>
    </source>
</evidence>
<organism evidence="12 13">
    <name type="scientific">Carex littledalei</name>
    <dbReference type="NCBI Taxonomy" id="544730"/>
    <lineage>
        <taxon>Eukaryota</taxon>
        <taxon>Viridiplantae</taxon>
        <taxon>Streptophyta</taxon>
        <taxon>Embryophyta</taxon>
        <taxon>Tracheophyta</taxon>
        <taxon>Spermatophyta</taxon>
        <taxon>Magnoliopsida</taxon>
        <taxon>Liliopsida</taxon>
        <taxon>Poales</taxon>
        <taxon>Cyperaceae</taxon>
        <taxon>Cyperoideae</taxon>
        <taxon>Cariceae</taxon>
        <taxon>Carex</taxon>
        <taxon>Carex subgen. Euthyceras</taxon>
    </lineage>
</organism>
<proteinExistence type="inferred from homology"/>
<dbReference type="GO" id="GO:0004252">
    <property type="term" value="F:serine-type endopeptidase activity"/>
    <property type="evidence" value="ECO:0007669"/>
    <property type="project" value="UniProtKB-UniRule"/>
</dbReference>
<evidence type="ECO:0000256" key="2">
    <source>
        <dbReference type="ARBA" id="ARBA00022670"/>
    </source>
</evidence>
<dbReference type="OrthoDB" id="1922155at2759"/>
<dbReference type="PROSITE" id="PS00138">
    <property type="entry name" value="SUBTILASE_SER"/>
    <property type="match status" value="1"/>
</dbReference>
<dbReference type="PROSITE" id="PS51892">
    <property type="entry name" value="SUBTILASE"/>
    <property type="match status" value="1"/>
</dbReference>
<dbReference type="Proteomes" id="UP000623129">
    <property type="component" value="Unassembled WGS sequence"/>
</dbReference>
<evidence type="ECO:0000256" key="5">
    <source>
        <dbReference type="ARBA" id="ARBA00022825"/>
    </source>
</evidence>
<accession>A0A833QHT5</accession>
<feature type="active site" description="Charge relay system" evidence="6 7">
    <location>
        <position position="555"/>
    </location>
</feature>
<feature type="chain" id="PRO_5032302356" evidence="8">
    <location>
        <begin position="27"/>
        <end position="788"/>
    </location>
</feature>
<dbReference type="AlphaFoldDB" id="A0A833QHT5"/>
<dbReference type="Gene3D" id="3.30.70.80">
    <property type="entry name" value="Peptidase S8 propeptide/proteinase inhibitor I9"/>
    <property type="match status" value="1"/>
</dbReference>
<dbReference type="InterPro" id="IPR034197">
    <property type="entry name" value="Peptidases_S8_3"/>
</dbReference>
<dbReference type="Gene3D" id="3.50.30.30">
    <property type="match status" value="1"/>
</dbReference>
<evidence type="ECO:0000313" key="13">
    <source>
        <dbReference type="Proteomes" id="UP000623129"/>
    </source>
</evidence>
<gene>
    <name evidence="12" type="ORF">FCM35_KLT08340</name>
</gene>
<evidence type="ECO:0000256" key="6">
    <source>
        <dbReference type="PIRSR" id="PIRSR615500-1"/>
    </source>
</evidence>
<dbReference type="Pfam" id="PF05922">
    <property type="entry name" value="Inhibitor_I9"/>
    <property type="match status" value="1"/>
</dbReference>
<protein>
    <submittedName>
        <fullName evidence="12">Subtilisin-like protease SBT3.5</fullName>
    </submittedName>
</protein>
<keyword evidence="4 7" id="KW-0378">Hydrolase</keyword>
<name>A0A833QHT5_9POAL</name>
<keyword evidence="2 7" id="KW-0645">Protease</keyword>
<dbReference type="InterPro" id="IPR037045">
    <property type="entry name" value="S8pro/Inhibitor_I9_sf"/>
</dbReference>
<dbReference type="InterPro" id="IPR023828">
    <property type="entry name" value="Peptidase_S8_Ser-AS"/>
</dbReference>
<dbReference type="CDD" id="cd02120">
    <property type="entry name" value="PA_subtilisin_like"/>
    <property type="match status" value="1"/>
</dbReference>
<dbReference type="EMBL" id="SWLB01000018">
    <property type="protein sequence ID" value="KAF3326710.1"/>
    <property type="molecule type" value="Genomic_DNA"/>
</dbReference>
<dbReference type="SUPFAM" id="SSF52743">
    <property type="entry name" value="Subtilisin-like"/>
    <property type="match status" value="1"/>
</dbReference>
<evidence type="ECO:0000256" key="3">
    <source>
        <dbReference type="ARBA" id="ARBA00022729"/>
    </source>
</evidence>
<evidence type="ECO:0000256" key="1">
    <source>
        <dbReference type="ARBA" id="ARBA00011073"/>
    </source>
</evidence>
<evidence type="ECO:0000256" key="4">
    <source>
        <dbReference type="ARBA" id="ARBA00022801"/>
    </source>
</evidence>
<evidence type="ECO:0000259" key="10">
    <source>
        <dbReference type="Pfam" id="PF05922"/>
    </source>
</evidence>
<feature type="active site" description="Charge relay system" evidence="6 7">
    <location>
        <position position="148"/>
    </location>
</feature>
<keyword evidence="5 7" id="KW-0720">Serine protease</keyword>
<feature type="active site" description="Charge relay system" evidence="6 7">
    <location>
        <position position="226"/>
    </location>
</feature>
<dbReference type="InterPro" id="IPR041469">
    <property type="entry name" value="Subtilisin-like_FN3"/>
</dbReference>
<reference evidence="12" key="1">
    <citation type="submission" date="2020-01" db="EMBL/GenBank/DDBJ databases">
        <title>Genome sequence of Kobresia littledalei, the first chromosome-level genome in the family Cyperaceae.</title>
        <authorList>
            <person name="Qu G."/>
        </authorList>
    </citation>
    <scope>NUCLEOTIDE SEQUENCE</scope>
    <source>
        <strain evidence="12">C.B.Clarke</strain>
        <tissue evidence="12">Leaf</tissue>
    </source>
</reference>
<dbReference type="InterPro" id="IPR015500">
    <property type="entry name" value="Peptidase_S8_subtilisin-rel"/>
</dbReference>
<dbReference type="PRINTS" id="PR00723">
    <property type="entry name" value="SUBTILISIN"/>
</dbReference>
<evidence type="ECO:0000259" key="9">
    <source>
        <dbReference type="Pfam" id="PF00082"/>
    </source>
</evidence>
<dbReference type="Pfam" id="PF17766">
    <property type="entry name" value="fn3_6"/>
    <property type="match status" value="1"/>
</dbReference>
<dbReference type="CDD" id="cd04852">
    <property type="entry name" value="Peptidases_S8_3"/>
    <property type="match status" value="1"/>
</dbReference>
<sequence>MERTMSAPFNLIRLLYLLLLLSICCFSSVPKSHVHIVYLGLNDRRDPFLTTKSHIKLLSKVFDEEHEARNALVYSYRYGFSGFAALLNSTQATTLADMEGVISVFRSKLLKLHTTRSWDFMGLTLDHSAHNVPMQLKYGDDVIVAIFDTGVWPESESFREEPNLGPIPKSWRGTCVKADAFDPATACNRKLIGARFYLAGFEHDYGPLNATGSDAEFRSPRDRLGHGTHTASTAVGSIVNSANYYGLGSGNARGGAPRARLAVYKICWFQDLEGRCSEADIMAAFDDALNDGVHVISASLGSSPPLMPFFLMSTDIGSFHAMQLGITVVFSAGNDGPDASLVQNVSPWGMCVGAGTIDRGFPTKITLGNNVSFVGQSFNTKEMKMDFVDSTTIFDGGLCSFGKWNKSNSAANKIVLCFSTVGQVSSTGAAYAVLQANGSALIFAEPFTKQNLQDDFFPTIHVDLYQATQMLYYIRSTRNSTVHISPSKTEIGHVPAPKVAYFSSRGPSSVIPNILKPDIIAPGENILAAWSPRSSPTLLPFDHRSVKWNFDSGTSMSCPHVSGIVALIKSAHPDWSPAAIKSALMTTAYTTDTSSETILAGGTLKSVDPFDIGAGHINPLKAIDPGLVYDIEARDHVVFLCSIGYTNEQIKKMVVPSSGLNTNCTGNYSDTDLNYPAITISDVHSSITVKRTLANVGYGHALYYPIITSPQGVHTWVWPNRLFFKSYREKLSYYVTVVPAKQSTGRYDFGEIVWSDGYHHVRTPLIVRVNIERNGDFNGGEHESCSSA</sequence>
<dbReference type="GO" id="GO:0006508">
    <property type="term" value="P:proteolysis"/>
    <property type="evidence" value="ECO:0007669"/>
    <property type="project" value="UniProtKB-KW"/>
</dbReference>
<dbReference type="Gene3D" id="3.40.50.200">
    <property type="entry name" value="Peptidase S8/S53 domain"/>
    <property type="match status" value="1"/>
</dbReference>
<keyword evidence="3 8" id="KW-0732">Signal</keyword>
<dbReference type="FunFam" id="3.40.50.200:FF:000006">
    <property type="entry name" value="Subtilisin-like protease SBT1.5"/>
    <property type="match status" value="1"/>
</dbReference>
<dbReference type="PANTHER" id="PTHR10795">
    <property type="entry name" value="PROPROTEIN CONVERTASE SUBTILISIN/KEXIN"/>
    <property type="match status" value="1"/>
</dbReference>
<comment type="similarity">
    <text evidence="1 7">Belongs to the peptidase S8 family.</text>
</comment>
<dbReference type="FunFam" id="3.30.70.80:FF:000002">
    <property type="entry name" value="Subtilisin-like protease SBT5.3"/>
    <property type="match status" value="1"/>
</dbReference>
<dbReference type="InterPro" id="IPR010259">
    <property type="entry name" value="S8pro/Inhibitor_I9"/>
</dbReference>
<keyword evidence="13" id="KW-1185">Reference proteome</keyword>
<dbReference type="InterPro" id="IPR000209">
    <property type="entry name" value="Peptidase_S8/S53_dom"/>
</dbReference>
<comment type="caution">
    <text evidence="12">The sequence shown here is derived from an EMBL/GenBank/DDBJ whole genome shotgun (WGS) entry which is preliminary data.</text>
</comment>
<feature type="domain" description="Subtilisin-like protease fibronectin type-III" evidence="11">
    <location>
        <begin position="672"/>
        <end position="767"/>
    </location>
</feature>
<feature type="domain" description="Peptidase S8/S53" evidence="9">
    <location>
        <begin position="139"/>
        <end position="591"/>
    </location>
</feature>
<evidence type="ECO:0000256" key="8">
    <source>
        <dbReference type="SAM" id="SignalP"/>
    </source>
</evidence>
<dbReference type="Gene3D" id="2.60.40.2310">
    <property type="match status" value="1"/>
</dbReference>
<feature type="signal peptide" evidence="8">
    <location>
        <begin position="1"/>
        <end position="26"/>
    </location>
</feature>
<evidence type="ECO:0000259" key="11">
    <source>
        <dbReference type="Pfam" id="PF17766"/>
    </source>
</evidence>
<dbReference type="Pfam" id="PF00082">
    <property type="entry name" value="Peptidase_S8"/>
    <property type="match status" value="1"/>
</dbReference>
<dbReference type="InterPro" id="IPR036852">
    <property type="entry name" value="Peptidase_S8/S53_dom_sf"/>
</dbReference>
<feature type="domain" description="Inhibitor I9" evidence="10">
    <location>
        <begin position="34"/>
        <end position="113"/>
    </location>
</feature>
<evidence type="ECO:0000256" key="7">
    <source>
        <dbReference type="PROSITE-ProRule" id="PRU01240"/>
    </source>
</evidence>